<reference evidence="2 4" key="1">
    <citation type="submission" date="2017-09" db="EMBL/GenBank/DDBJ databases">
        <title>Large-scale bioinformatics analysis of Bacillus genomes uncovers conserved roles of natural products in bacterial physiology.</title>
        <authorList>
            <consortium name="Agbiome Team Llc"/>
            <person name="Bleich R.M."/>
            <person name="Kirk G.J."/>
            <person name="Santa Maria K.C."/>
            <person name="Allen S.E."/>
            <person name="Farag S."/>
            <person name="Shank E.A."/>
            <person name="Bowers A."/>
        </authorList>
    </citation>
    <scope>NUCLEOTIDE SEQUENCE [LARGE SCALE GENOMIC DNA]</scope>
    <source>
        <strain evidence="2 4">AFS003013</strain>
    </source>
</reference>
<gene>
    <name evidence="3" type="ORF">C3744_05015</name>
    <name evidence="2" type="ORF">CN497_09915</name>
</gene>
<evidence type="ECO:0000313" key="4">
    <source>
        <dbReference type="Proteomes" id="UP000220341"/>
    </source>
</evidence>
<organism evidence="3 5">
    <name type="scientific">Priestia megaterium</name>
    <name type="common">Bacillus megaterium</name>
    <dbReference type="NCBI Taxonomy" id="1404"/>
    <lineage>
        <taxon>Bacteria</taxon>
        <taxon>Bacillati</taxon>
        <taxon>Bacillota</taxon>
        <taxon>Bacilli</taxon>
        <taxon>Bacillales</taxon>
        <taxon>Bacillaceae</taxon>
        <taxon>Priestia</taxon>
    </lineage>
</organism>
<evidence type="ECO:0000313" key="5">
    <source>
        <dbReference type="Proteomes" id="UP000256519"/>
    </source>
</evidence>
<feature type="transmembrane region" description="Helical" evidence="1">
    <location>
        <begin position="33"/>
        <end position="50"/>
    </location>
</feature>
<reference evidence="3" key="2">
    <citation type="journal article" date="2018" name="Appl. Environ. Microbiol.">
        <title>Antimicrobial susceptibility testing and tentative epidemiological cut-off values of five Bacillus species relevant for use as animal feed additives or for plant protection.</title>
        <authorList>
            <person name="Agerso Y."/>
            <person name="Stuer-Lauridsen B."/>
            <person name="Bjerre K."/>
            <person name="Jensen M.G."/>
            <person name="Johansen E."/>
            <person name="Bennedsen M."/>
            <person name="Brockmann E."/>
            <person name="Nielsen B."/>
        </authorList>
    </citation>
    <scope>NUCLEOTIDE SEQUENCE [LARGE SCALE GENOMIC DNA]</scope>
    <source>
        <strain evidence="3">CHCC20162</strain>
    </source>
</reference>
<name>A0A2A8W2P2_PRIMG</name>
<dbReference type="Proteomes" id="UP000220341">
    <property type="component" value="Unassembled WGS sequence"/>
</dbReference>
<keyword evidence="1" id="KW-0812">Transmembrane</keyword>
<keyword evidence="1" id="KW-0472">Membrane</keyword>
<protein>
    <submittedName>
        <fullName evidence="3">Uncharacterized protein</fullName>
    </submittedName>
</protein>
<evidence type="ECO:0000313" key="3">
    <source>
        <dbReference type="EMBL" id="RDZ18236.1"/>
    </source>
</evidence>
<keyword evidence="1" id="KW-1133">Transmembrane helix</keyword>
<dbReference type="Proteomes" id="UP000256519">
    <property type="component" value="Unassembled WGS sequence"/>
</dbReference>
<accession>A0A2A8W2P2</accession>
<proteinExistence type="predicted"/>
<comment type="caution">
    <text evidence="3">The sequence shown here is derived from an EMBL/GenBank/DDBJ whole genome shotgun (WGS) entry which is preliminary data.</text>
</comment>
<dbReference type="EMBL" id="NTYW01000009">
    <property type="protein sequence ID" value="PES39278.1"/>
    <property type="molecule type" value="Genomic_DNA"/>
</dbReference>
<dbReference type="EMBL" id="PQWM01000006">
    <property type="protein sequence ID" value="RDZ18236.1"/>
    <property type="molecule type" value="Genomic_DNA"/>
</dbReference>
<dbReference type="AlphaFoldDB" id="A0A2A8W2P2"/>
<evidence type="ECO:0000313" key="2">
    <source>
        <dbReference type="EMBL" id="PES39278.1"/>
    </source>
</evidence>
<evidence type="ECO:0000256" key="1">
    <source>
        <dbReference type="SAM" id="Phobius"/>
    </source>
</evidence>
<sequence>MHLFLSFLIICAGIIWMEIKRLPQHSHKKERNIFIVFMTISIIIALAKIFRLPLPNPSDWVEVMFQPLSHLLFRWIT</sequence>